<dbReference type="InterPro" id="IPR036259">
    <property type="entry name" value="MFS_trans_sf"/>
</dbReference>
<sequence length="199" mass="21675">MHSRTSIIFLVVLILTPMGQLAVDLYIPSLPLIAKDLHTSMSLTQQTVSIYLLALGIGQFIYGPLSDSWGRKNAIFAGTFLFLIGSLLASFAHSIEMLLIARAVQGLGGAAATVLSKVVAVDIYKNQQLTRASAYIGLVWGVSPVIAPAIGGMLEVFSGWRLGFAVLTCYAFIFIILAYFLLEETLPHKKMFHLKSLKK</sequence>
<evidence type="ECO:0000256" key="2">
    <source>
        <dbReference type="ARBA" id="ARBA00022448"/>
    </source>
</evidence>
<keyword evidence="3 6" id="KW-0812">Transmembrane</keyword>
<evidence type="ECO:0000256" key="5">
    <source>
        <dbReference type="ARBA" id="ARBA00023136"/>
    </source>
</evidence>
<name>A0ABX3A0G4_9GAMM</name>
<feature type="transmembrane region" description="Helical" evidence="6">
    <location>
        <begin position="99"/>
        <end position="120"/>
    </location>
</feature>
<evidence type="ECO:0000313" key="8">
    <source>
        <dbReference type="EMBL" id="ODN41752.1"/>
    </source>
</evidence>
<keyword evidence="5 6" id="KW-0472">Membrane</keyword>
<dbReference type="Proteomes" id="UP000094329">
    <property type="component" value="Unassembled WGS sequence"/>
</dbReference>
<dbReference type="InterPro" id="IPR020846">
    <property type="entry name" value="MFS_dom"/>
</dbReference>
<gene>
    <name evidence="8" type="ORF">BGC07_00580</name>
</gene>
<dbReference type="Gene3D" id="1.20.1720.10">
    <property type="entry name" value="Multidrug resistance protein D"/>
    <property type="match status" value="1"/>
</dbReference>
<evidence type="ECO:0000256" key="4">
    <source>
        <dbReference type="ARBA" id="ARBA00022989"/>
    </source>
</evidence>
<feature type="transmembrane region" description="Helical" evidence="6">
    <location>
        <begin position="160"/>
        <end position="182"/>
    </location>
</feature>
<evidence type="ECO:0000256" key="1">
    <source>
        <dbReference type="ARBA" id="ARBA00004141"/>
    </source>
</evidence>
<organism evidence="8 9">
    <name type="scientific">Piscirickettsia litoralis</name>
    <dbReference type="NCBI Taxonomy" id="1891921"/>
    <lineage>
        <taxon>Bacteria</taxon>
        <taxon>Pseudomonadati</taxon>
        <taxon>Pseudomonadota</taxon>
        <taxon>Gammaproteobacteria</taxon>
        <taxon>Thiotrichales</taxon>
        <taxon>Piscirickettsiaceae</taxon>
        <taxon>Piscirickettsia</taxon>
    </lineage>
</organism>
<feature type="transmembrane region" description="Helical" evidence="6">
    <location>
        <begin position="7"/>
        <end position="28"/>
    </location>
</feature>
<feature type="domain" description="Major facilitator superfamily (MFS) profile" evidence="7">
    <location>
        <begin position="8"/>
        <end position="199"/>
    </location>
</feature>
<proteinExistence type="predicted"/>
<dbReference type="PANTHER" id="PTHR23502">
    <property type="entry name" value="MAJOR FACILITATOR SUPERFAMILY"/>
    <property type="match status" value="1"/>
</dbReference>
<comment type="caution">
    <text evidence="8">The sequence shown here is derived from an EMBL/GenBank/DDBJ whole genome shotgun (WGS) entry which is preliminary data.</text>
</comment>
<keyword evidence="4 6" id="KW-1133">Transmembrane helix</keyword>
<dbReference type="RefSeq" id="WP_069311554.1">
    <property type="nucleotide sequence ID" value="NZ_MDTU01000001.1"/>
</dbReference>
<accession>A0ABX3A0G4</accession>
<evidence type="ECO:0000256" key="6">
    <source>
        <dbReference type="SAM" id="Phobius"/>
    </source>
</evidence>
<dbReference type="PANTHER" id="PTHR23502:SF132">
    <property type="entry name" value="POLYAMINE TRANSPORTER 2-RELATED"/>
    <property type="match status" value="1"/>
</dbReference>
<feature type="transmembrane region" description="Helical" evidence="6">
    <location>
        <begin position="74"/>
        <end position="93"/>
    </location>
</feature>
<keyword evidence="2" id="KW-0813">Transport</keyword>
<evidence type="ECO:0000259" key="7">
    <source>
        <dbReference type="PROSITE" id="PS50850"/>
    </source>
</evidence>
<protein>
    <recommendedName>
        <fullName evidence="7">Major facilitator superfamily (MFS) profile domain-containing protein</fullName>
    </recommendedName>
</protein>
<comment type="subcellular location">
    <subcellularLocation>
        <location evidence="1">Membrane</location>
        <topology evidence="1">Multi-pass membrane protein</topology>
    </subcellularLocation>
</comment>
<dbReference type="SUPFAM" id="SSF103473">
    <property type="entry name" value="MFS general substrate transporter"/>
    <property type="match status" value="1"/>
</dbReference>
<reference evidence="8 9" key="1">
    <citation type="submission" date="2016-08" db="EMBL/GenBank/DDBJ databases">
        <title>Draft genome sequence of Candidatus Piscirickettsia litoralis, from seawater.</title>
        <authorList>
            <person name="Wan X."/>
            <person name="Lee A.J."/>
            <person name="Hou S."/>
            <person name="Donachie S.P."/>
        </authorList>
    </citation>
    <scope>NUCLEOTIDE SEQUENCE [LARGE SCALE GENOMIC DNA]</scope>
    <source>
        <strain evidence="8 9">Y2</strain>
    </source>
</reference>
<evidence type="ECO:0000313" key="9">
    <source>
        <dbReference type="Proteomes" id="UP000094329"/>
    </source>
</evidence>
<dbReference type="PROSITE" id="PS50850">
    <property type="entry name" value="MFS"/>
    <property type="match status" value="1"/>
</dbReference>
<feature type="transmembrane region" description="Helical" evidence="6">
    <location>
        <begin position="132"/>
        <end position="154"/>
    </location>
</feature>
<dbReference type="InterPro" id="IPR011701">
    <property type="entry name" value="MFS"/>
</dbReference>
<dbReference type="Pfam" id="PF07690">
    <property type="entry name" value="MFS_1"/>
    <property type="match status" value="1"/>
</dbReference>
<dbReference type="EMBL" id="MDTU01000001">
    <property type="protein sequence ID" value="ODN41752.1"/>
    <property type="molecule type" value="Genomic_DNA"/>
</dbReference>
<feature type="transmembrane region" description="Helical" evidence="6">
    <location>
        <begin position="48"/>
        <end position="65"/>
    </location>
</feature>
<evidence type="ECO:0000256" key="3">
    <source>
        <dbReference type="ARBA" id="ARBA00022692"/>
    </source>
</evidence>
<keyword evidence="9" id="KW-1185">Reference proteome</keyword>